<dbReference type="PROSITE" id="PS50283">
    <property type="entry name" value="NA_SOLUT_SYMP_3"/>
    <property type="match status" value="1"/>
</dbReference>
<keyword evidence="6" id="KW-0769">Symport</keyword>
<name>A0A3M0CFF7_9PROT</name>
<evidence type="ECO:0000256" key="12">
    <source>
        <dbReference type="ARBA" id="ARBA00033708"/>
    </source>
</evidence>
<evidence type="ECO:0000256" key="5">
    <source>
        <dbReference type="ARBA" id="ARBA00022692"/>
    </source>
</evidence>
<feature type="transmembrane region" description="Helical" evidence="14">
    <location>
        <begin position="47"/>
        <end position="72"/>
    </location>
</feature>
<evidence type="ECO:0000256" key="6">
    <source>
        <dbReference type="ARBA" id="ARBA00022847"/>
    </source>
</evidence>
<keyword evidence="4" id="KW-1003">Cell membrane</keyword>
<dbReference type="Pfam" id="PF00474">
    <property type="entry name" value="SSF"/>
    <property type="match status" value="1"/>
</dbReference>
<keyword evidence="9" id="KW-0406">Ion transport</keyword>
<feature type="transmembrane region" description="Helical" evidence="14">
    <location>
        <begin position="330"/>
        <end position="355"/>
    </location>
</feature>
<feature type="transmembrane region" description="Helical" evidence="14">
    <location>
        <begin position="194"/>
        <end position="214"/>
    </location>
</feature>
<feature type="transmembrane region" description="Helical" evidence="14">
    <location>
        <begin position="127"/>
        <end position="155"/>
    </location>
</feature>
<evidence type="ECO:0000313" key="16">
    <source>
        <dbReference type="Proteomes" id="UP000271227"/>
    </source>
</evidence>
<comment type="similarity">
    <text evidence="2 13">Belongs to the sodium:solute symporter (SSF) (TC 2.A.21) family.</text>
</comment>
<keyword evidence="3" id="KW-0813">Transport</keyword>
<evidence type="ECO:0000256" key="8">
    <source>
        <dbReference type="ARBA" id="ARBA00023053"/>
    </source>
</evidence>
<dbReference type="FunCoup" id="A0A3M0CFF7">
    <property type="interactions" value="146"/>
</dbReference>
<keyword evidence="8" id="KW-0915">Sodium</keyword>
<dbReference type="InterPro" id="IPR050277">
    <property type="entry name" value="Sodium:Solute_Symporter"/>
</dbReference>
<evidence type="ECO:0000256" key="7">
    <source>
        <dbReference type="ARBA" id="ARBA00022989"/>
    </source>
</evidence>
<feature type="transmembrane region" description="Helical" evidence="14">
    <location>
        <begin position="436"/>
        <end position="454"/>
    </location>
</feature>
<evidence type="ECO:0000256" key="10">
    <source>
        <dbReference type="ARBA" id="ARBA00023136"/>
    </source>
</evidence>
<dbReference type="PANTHER" id="PTHR48086:SF3">
    <property type="entry name" value="SODIUM_PROLINE SYMPORTER"/>
    <property type="match status" value="1"/>
</dbReference>
<accession>A0A3M0CFF7</accession>
<dbReference type="InterPro" id="IPR038377">
    <property type="entry name" value="Na/Glc_symporter_sf"/>
</dbReference>
<reference evidence="15 16" key="1">
    <citation type="submission" date="2018-10" db="EMBL/GenBank/DDBJ databases">
        <title>Genomic Encyclopedia of Archaeal and Bacterial Type Strains, Phase II (KMG-II): from individual species to whole genera.</title>
        <authorList>
            <person name="Goeker M."/>
        </authorList>
    </citation>
    <scope>NUCLEOTIDE SEQUENCE [LARGE SCALE GENOMIC DNA]</scope>
    <source>
        <strain evidence="15 16">DSM 25217</strain>
    </source>
</reference>
<dbReference type="GO" id="GO:0015293">
    <property type="term" value="F:symporter activity"/>
    <property type="evidence" value="ECO:0007669"/>
    <property type="project" value="UniProtKB-KW"/>
</dbReference>
<dbReference type="InParanoid" id="A0A3M0CFF7"/>
<keyword evidence="11" id="KW-0739">Sodium transport</keyword>
<keyword evidence="5 14" id="KW-0812">Transmembrane</keyword>
<feature type="transmembrane region" description="Helical" evidence="14">
    <location>
        <begin position="6"/>
        <end position="27"/>
    </location>
</feature>
<protein>
    <submittedName>
        <fullName evidence="15">Sodium/proline symporter/sodium/pantothenate symporter</fullName>
    </submittedName>
</protein>
<evidence type="ECO:0000256" key="14">
    <source>
        <dbReference type="SAM" id="Phobius"/>
    </source>
</evidence>
<feature type="transmembrane region" description="Helical" evidence="14">
    <location>
        <begin position="404"/>
        <end position="429"/>
    </location>
</feature>
<evidence type="ECO:0000256" key="1">
    <source>
        <dbReference type="ARBA" id="ARBA00004651"/>
    </source>
</evidence>
<sequence length="498" mass="52864">MEDYRQAVILGSVAFYMILCIGVGLWAMRRTHSAGDFFVAGRGLGPLVVSLAVFSSTLSGFGFVGGPGLVYAGGLSSLWMAVVSALGFGLGFYLISKRIRMIAEVRDTFSLPDVIAARFGGRAARGLTALTILLGVLGYMATQILAMATVLNIILSETETLAWVGITGSVVISTAVLLFYSVTGGIIASVYTDLVQGLIMSFAGVLVVITAAGIFDSGFSGVSHTLLVTDAEAIMPFGTLGAFASLGWAFLFGLGLAGQPHVVTKMMMNRNLGDNRLTLPMTIVGYAFAAMLWISIGMVMRALVIGDVALPLAFADEAAPRFLQDYAHPLLAGVVFAGLFAAIMSTADSFLNIGAAAITHDLPRALKGRSLDRELYWARVTTVVLCVFSAAFALFSHYVNDTLIGILGAFGWGTFAAALAPVLIFGLNWKGASPRAAVFSILFSLVFNLVFQVFQIKLPYAMSPGFIVLLASMILFIVISLADGRRPLPRDIDRILEL</sequence>
<feature type="transmembrane region" description="Helical" evidence="14">
    <location>
        <begin position="161"/>
        <end position="182"/>
    </location>
</feature>
<evidence type="ECO:0000313" key="15">
    <source>
        <dbReference type="EMBL" id="RMB07735.1"/>
    </source>
</evidence>
<dbReference type="OrthoDB" id="9789704at2"/>
<feature type="transmembrane region" description="Helical" evidence="14">
    <location>
        <begin position="460"/>
        <end position="482"/>
    </location>
</feature>
<evidence type="ECO:0000256" key="13">
    <source>
        <dbReference type="RuleBase" id="RU362091"/>
    </source>
</evidence>
<evidence type="ECO:0000256" key="3">
    <source>
        <dbReference type="ARBA" id="ARBA00022448"/>
    </source>
</evidence>
<keyword evidence="16" id="KW-1185">Reference proteome</keyword>
<dbReference type="InterPro" id="IPR001734">
    <property type="entry name" value="Na/solute_symporter"/>
</dbReference>
<organism evidence="15 16">
    <name type="scientific">Eilatimonas milleporae</name>
    <dbReference type="NCBI Taxonomy" id="911205"/>
    <lineage>
        <taxon>Bacteria</taxon>
        <taxon>Pseudomonadati</taxon>
        <taxon>Pseudomonadota</taxon>
        <taxon>Alphaproteobacteria</taxon>
        <taxon>Kordiimonadales</taxon>
        <taxon>Kordiimonadaceae</taxon>
        <taxon>Eilatimonas</taxon>
    </lineage>
</organism>
<comment type="caution">
    <text evidence="15">The sequence shown here is derived from an EMBL/GenBank/DDBJ whole genome shotgun (WGS) entry which is preliminary data.</text>
</comment>
<dbReference type="RefSeq" id="WP_121938532.1">
    <property type="nucleotide sequence ID" value="NZ_REFR01000011.1"/>
</dbReference>
<dbReference type="Gene3D" id="1.20.1730.10">
    <property type="entry name" value="Sodium/glucose cotransporter"/>
    <property type="match status" value="1"/>
</dbReference>
<evidence type="ECO:0000256" key="2">
    <source>
        <dbReference type="ARBA" id="ARBA00006434"/>
    </source>
</evidence>
<evidence type="ECO:0000256" key="9">
    <source>
        <dbReference type="ARBA" id="ARBA00023065"/>
    </source>
</evidence>
<dbReference type="AlphaFoldDB" id="A0A3M0CFF7"/>
<feature type="transmembrane region" description="Helical" evidence="14">
    <location>
        <begin position="376"/>
        <end position="398"/>
    </location>
</feature>
<feature type="transmembrane region" description="Helical" evidence="14">
    <location>
        <begin position="234"/>
        <end position="256"/>
    </location>
</feature>
<feature type="transmembrane region" description="Helical" evidence="14">
    <location>
        <begin position="277"/>
        <end position="304"/>
    </location>
</feature>
<proteinExistence type="inferred from homology"/>
<comment type="subcellular location">
    <subcellularLocation>
        <location evidence="1">Cell membrane</location>
        <topology evidence="1">Multi-pass membrane protein</topology>
    </subcellularLocation>
</comment>
<keyword evidence="7 14" id="KW-1133">Transmembrane helix</keyword>
<evidence type="ECO:0000256" key="4">
    <source>
        <dbReference type="ARBA" id="ARBA00022475"/>
    </source>
</evidence>
<dbReference type="EMBL" id="REFR01000011">
    <property type="protein sequence ID" value="RMB07735.1"/>
    <property type="molecule type" value="Genomic_DNA"/>
</dbReference>
<gene>
    <name evidence="15" type="ORF">BXY39_1824</name>
</gene>
<dbReference type="PANTHER" id="PTHR48086">
    <property type="entry name" value="SODIUM/PROLINE SYMPORTER-RELATED"/>
    <property type="match status" value="1"/>
</dbReference>
<dbReference type="Proteomes" id="UP000271227">
    <property type="component" value="Unassembled WGS sequence"/>
</dbReference>
<keyword evidence="10 14" id="KW-0472">Membrane</keyword>
<evidence type="ECO:0000256" key="11">
    <source>
        <dbReference type="ARBA" id="ARBA00023201"/>
    </source>
</evidence>
<dbReference type="GO" id="GO:0005886">
    <property type="term" value="C:plasma membrane"/>
    <property type="evidence" value="ECO:0007669"/>
    <property type="project" value="UniProtKB-SubCell"/>
</dbReference>
<feature type="transmembrane region" description="Helical" evidence="14">
    <location>
        <begin position="78"/>
        <end position="96"/>
    </location>
</feature>
<dbReference type="GO" id="GO:0006814">
    <property type="term" value="P:sodium ion transport"/>
    <property type="evidence" value="ECO:0007669"/>
    <property type="project" value="UniProtKB-KW"/>
</dbReference>
<comment type="catalytic activity">
    <reaction evidence="12">
        <text>L-proline(in) + Na(+)(in) = L-proline(out) + Na(+)(out)</text>
        <dbReference type="Rhea" id="RHEA:28967"/>
        <dbReference type="ChEBI" id="CHEBI:29101"/>
        <dbReference type="ChEBI" id="CHEBI:60039"/>
    </reaction>
</comment>